<protein>
    <submittedName>
        <fullName evidence="2">Putative transcriptional regulator</fullName>
    </submittedName>
</protein>
<keyword evidence="3" id="KW-1185">Reference proteome</keyword>
<proteinExistence type="predicted"/>
<name>A0A7W5FW61_9BURK</name>
<gene>
    <name evidence="2" type="ORF">FHS03_004792</name>
</gene>
<accession>A0A7W5FW61</accession>
<dbReference type="Gene3D" id="1.10.443.10">
    <property type="entry name" value="Intergrase catalytic core"/>
    <property type="match status" value="1"/>
</dbReference>
<comment type="caution">
    <text evidence="2">The sequence shown here is derived from an EMBL/GenBank/DDBJ whole genome shotgun (WGS) entry which is preliminary data.</text>
</comment>
<dbReference type="InterPro" id="IPR011010">
    <property type="entry name" value="DNA_brk_join_enz"/>
</dbReference>
<dbReference type="AlphaFoldDB" id="A0A7W5FW61"/>
<reference evidence="2 3" key="1">
    <citation type="submission" date="2020-08" db="EMBL/GenBank/DDBJ databases">
        <title>Genomic Encyclopedia of Type Strains, Phase III (KMG-III): the genomes of soil and plant-associated and newly described type strains.</title>
        <authorList>
            <person name="Whitman W."/>
        </authorList>
    </citation>
    <scope>NUCLEOTIDE SEQUENCE [LARGE SCALE GENOMIC DNA]</scope>
    <source>
        <strain evidence="2 3">CECT 8897</strain>
    </source>
</reference>
<sequence>MLRALVAGASCEHIAKLHGVTKSTVSQHIRQLAGELQRVVGVLGVDEETSPTAHLIRRYGTDYLEAVEHFVPAAAIAPDTLSGMVTPRQIDQYVAKIARHSRCVRRDTALLLTLFLTAAKPIEIAQLAVSDYLDAAGQSRTTSTLRPEIATGRTARLLHFSCPRTCAAIDAYLAERVRKGWGTHPHTSYRGLDPASRLFLSRDGQSMRIRPGGGTSQQYLCKEIHEIYRRIFGYGGMPGIRTACARQMAARQLKARGAATQEIGAVLGLKKLAVHKLLRNAAPARHS</sequence>
<organism evidence="2 3">
    <name type="scientific">Pseudoduganella violacea</name>
    <dbReference type="NCBI Taxonomy" id="1715466"/>
    <lineage>
        <taxon>Bacteria</taxon>
        <taxon>Pseudomonadati</taxon>
        <taxon>Pseudomonadota</taxon>
        <taxon>Betaproteobacteria</taxon>
        <taxon>Burkholderiales</taxon>
        <taxon>Oxalobacteraceae</taxon>
        <taxon>Telluria group</taxon>
        <taxon>Pseudoduganella</taxon>
    </lineage>
</organism>
<evidence type="ECO:0000313" key="2">
    <source>
        <dbReference type="EMBL" id="MBB3121700.1"/>
    </source>
</evidence>
<dbReference type="Proteomes" id="UP000541535">
    <property type="component" value="Unassembled WGS sequence"/>
</dbReference>
<dbReference type="RefSeq" id="WP_183443391.1">
    <property type="nucleotide sequence ID" value="NZ_JACHXD010000019.1"/>
</dbReference>
<dbReference type="EMBL" id="JACHXD010000019">
    <property type="protein sequence ID" value="MBB3121700.1"/>
    <property type="molecule type" value="Genomic_DNA"/>
</dbReference>
<dbReference type="GO" id="GO:0006310">
    <property type="term" value="P:DNA recombination"/>
    <property type="evidence" value="ECO:0007669"/>
    <property type="project" value="UniProtKB-KW"/>
</dbReference>
<evidence type="ECO:0000256" key="1">
    <source>
        <dbReference type="ARBA" id="ARBA00023172"/>
    </source>
</evidence>
<keyword evidence="1" id="KW-0233">DNA recombination</keyword>
<dbReference type="SUPFAM" id="SSF56349">
    <property type="entry name" value="DNA breaking-rejoining enzymes"/>
    <property type="match status" value="1"/>
</dbReference>
<dbReference type="GO" id="GO:0003677">
    <property type="term" value="F:DNA binding"/>
    <property type="evidence" value="ECO:0007669"/>
    <property type="project" value="InterPro"/>
</dbReference>
<evidence type="ECO:0000313" key="3">
    <source>
        <dbReference type="Proteomes" id="UP000541535"/>
    </source>
</evidence>
<dbReference type="GO" id="GO:0015074">
    <property type="term" value="P:DNA integration"/>
    <property type="evidence" value="ECO:0007669"/>
    <property type="project" value="InterPro"/>
</dbReference>
<dbReference type="InterPro" id="IPR013762">
    <property type="entry name" value="Integrase-like_cat_sf"/>
</dbReference>